<dbReference type="Gene3D" id="1.10.10.60">
    <property type="entry name" value="Homeodomain-like"/>
    <property type="match status" value="1"/>
</dbReference>
<feature type="domain" description="Myb-like" evidence="2">
    <location>
        <begin position="258"/>
        <end position="328"/>
    </location>
</feature>
<dbReference type="AlphaFoldDB" id="A0A388LDB3"/>
<feature type="compositionally biased region" description="Polar residues" evidence="1">
    <location>
        <begin position="112"/>
        <end position="121"/>
    </location>
</feature>
<dbReference type="PANTHER" id="PTHR33492:SF4">
    <property type="entry name" value="OS02G0174300 PROTEIN"/>
    <property type="match status" value="1"/>
</dbReference>
<accession>A0A388LDB3</accession>
<dbReference type="Proteomes" id="UP000265515">
    <property type="component" value="Unassembled WGS sequence"/>
</dbReference>
<dbReference type="Gramene" id="GBG80267">
    <property type="protein sequence ID" value="GBG80267"/>
    <property type="gene ID" value="CBR_g30633"/>
</dbReference>
<dbReference type="EMBL" id="BFEA01000341">
    <property type="protein sequence ID" value="GBG80267.1"/>
    <property type="molecule type" value="Genomic_DNA"/>
</dbReference>
<feature type="region of interest" description="Disordered" evidence="1">
    <location>
        <begin position="390"/>
        <end position="446"/>
    </location>
</feature>
<dbReference type="InterPro" id="IPR044822">
    <property type="entry name" value="Myb_DNA-bind_4"/>
</dbReference>
<keyword evidence="4" id="KW-1185">Reference proteome</keyword>
<name>A0A388LDB3_CHABU</name>
<protein>
    <recommendedName>
        <fullName evidence="2">Myb-like domain-containing protein</fullName>
    </recommendedName>
</protein>
<proteinExistence type="predicted"/>
<evidence type="ECO:0000313" key="4">
    <source>
        <dbReference type="Proteomes" id="UP000265515"/>
    </source>
</evidence>
<feature type="region of interest" description="Disordered" evidence="1">
    <location>
        <begin position="112"/>
        <end position="266"/>
    </location>
</feature>
<comment type="caution">
    <text evidence="3">The sequence shown here is derived from an EMBL/GenBank/DDBJ whole genome shotgun (WGS) entry which is preliminary data.</text>
</comment>
<dbReference type="PANTHER" id="PTHR33492">
    <property type="entry name" value="OSJNBA0043A12.37 PROTEIN-RELATED"/>
    <property type="match status" value="1"/>
</dbReference>
<feature type="compositionally biased region" description="Polar residues" evidence="1">
    <location>
        <begin position="175"/>
        <end position="184"/>
    </location>
</feature>
<reference evidence="3 4" key="1">
    <citation type="journal article" date="2018" name="Cell">
        <title>The Chara Genome: Secondary Complexity and Implications for Plant Terrestrialization.</title>
        <authorList>
            <person name="Nishiyama T."/>
            <person name="Sakayama H."/>
            <person name="Vries J.D."/>
            <person name="Buschmann H."/>
            <person name="Saint-Marcoux D."/>
            <person name="Ullrich K.K."/>
            <person name="Haas F.B."/>
            <person name="Vanderstraeten L."/>
            <person name="Becker D."/>
            <person name="Lang D."/>
            <person name="Vosolsobe S."/>
            <person name="Rombauts S."/>
            <person name="Wilhelmsson P.K.I."/>
            <person name="Janitza P."/>
            <person name="Kern R."/>
            <person name="Heyl A."/>
            <person name="Rumpler F."/>
            <person name="Villalobos L.I.A.C."/>
            <person name="Clay J.M."/>
            <person name="Skokan R."/>
            <person name="Toyoda A."/>
            <person name="Suzuki Y."/>
            <person name="Kagoshima H."/>
            <person name="Schijlen E."/>
            <person name="Tajeshwar N."/>
            <person name="Catarino B."/>
            <person name="Hetherington A.J."/>
            <person name="Saltykova A."/>
            <person name="Bonnot C."/>
            <person name="Breuninger H."/>
            <person name="Symeonidi A."/>
            <person name="Radhakrishnan G.V."/>
            <person name="Van Nieuwerburgh F."/>
            <person name="Deforce D."/>
            <person name="Chang C."/>
            <person name="Karol K.G."/>
            <person name="Hedrich R."/>
            <person name="Ulvskov P."/>
            <person name="Glockner G."/>
            <person name="Delwiche C.F."/>
            <person name="Petrasek J."/>
            <person name="Van de Peer Y."/>
            <person name="Friml J."/>
            <person name="Beilby M."/>
            <person name="Dolan L."/>
            <person name="Kohara Y."/>
            <person name="Sugano S."/>
            <person name="Fujiyama A."/>
            <person name="Delaux P.-M."/>
            <person name="Quint M."/>
            <person name="TheiBen G."/>
            <person name="Hagemann M."/>
            <person name="Harholt J."/>
            <person name="Dunand C."/>
            <person name="Zachgo S."/>
            <person name="Langdale J."/>
            <person name="Maumus F."/>
            <person name="Straeten D.V.D."/>
            <person name="Gould S.B."/>
            <person name="Rensing S.A."/>
        </authorList>
    </citation>
    <scope>NUCLEOTIDE SEQUENCE [LARGE SCALE GENOMIC DNA]</scope>
    <source>
        <strain evidence="3 4">S276</strain>
    </source>
</reference>
<feature type="compositionally biased region" description="Low complexity" evidence="1">
    <location>
        <begin position="185"/>
        <end position="196"/>
    </location>
</feature>
<dbReference type="OrthoDB" id="691673at2759"/>
<gene>
    <name evidence="3" type="ORF">CBR_g30633</name>
</gene>
<dbReference type="InterPro" id="IPR001005">
    <property type="entry name" value="SANT/Myb"/>
</dbReference>
<evidence type="ECO:0000256" key="1">
    <source>
        <dbReference type="SAM" id="MobiDB-lite"/>
    </source>
</evidence>
<feature type="compositionally biased region" description="Basic and acidic residues" evidence="1">
    <location>
        <begin position="218"/>
        <end position="227"/>
    </location>
</feature>
<evidence type="ECO:0000313" key="3">
    <source>
        <dbReference type="EMBL" id="GBG80267.1"/>
    </source>
</evidence>
<evidence type="ECO:0000259" key="2">
    <source>
        <dbReference type="PROSITE" id="PS50090"/>
    </source>
</evidence>
<dbReference type="PROSITE" id="PS50090">
    <property type="entry name" value="MYB_LIKE"/>
    <property type="match status" value="1"/>
</dbReference>
<dbReference type="Pfam" id="PF13837">
    <property type="entry name" value="Myb_DNA-bind_4"/>
    <property type="match status" value="1"/>
</dbReference>
<organism evidence="3 4">
    <name type="scientific">Chara braunii</name>
    <name type="common">Braun's stonewort</name>
    <dbReference type="NCBI Taxonomy" id="69332"/>
    <lineage>
        <taxon>Eukaryota</taxon>
        <taxon>Viridiplantae</taxon>
        <taxon>Streptophyta</taxon>
        <taxon>Charophyceae</taxon>
        <taxon>Charales</taxon>
        <taxon>Characeae</taxon>
        <taxon>Chara</taxon>
    </lineage>
</organism>
<sequence>MRGAGGAPARMEGRTFTSEWCGDVGEQPNMDIGEVIGTQLEGDGYRASLSAQSWQYMDDHPSTFLPPTHGGVHGSNGRPSLAMAVQDVYGCGGRGAYPTTMSNYGMHQGSSGVYGQCTQQPRMRAVPPRTDSPRWGCVPEHSVQSSQSSQHRLQGLPPLSLPVNRRTATMGEDNSPGQARAQQIATGASGTRAAGGPSRGAGMGSAEEQQQPSGMAEHVVDEVERPRSVLTIGGEGRTTASQGMGGGGEKRKAPKPSPQPKKNSIWTLEERVLLAKVSSEDDALMADAEGAHCNMTKSRRYDWIADRMKEEGYTRSGEDCRKKWVELTKKVKEIRDACDRSGKPTYWGFTTKERKKLGINMTFERALWDAMEWYRTKAAFSMDNTMASKDVKGGGCTAGNDGWSEGIGTDASDSATKTRRTSSGKSRGGDPAPSSPGLVTTMEESTRSVCDGLDRVASTLARASAEGAAMLAARIGDVATEIGHVAGAMQQGNSALEMLVGVMAGRA</sequence>